<evidence type="ECO:0000256" key="6">
    <source>
        <dbReference type="HAMAP-Rule" id="MF_00267"/>
    </source>
</evidence>
<keyword evidence="2 6" id="KW-0132">Cell division</keyword>
<dbReference type="Proteomes" id="UP000072660">
    <property type="component" value="Unassembled WGS sequence"/>
</dbReference>
<dbReference type="InterPro" id="IPR007874">
    <property type="entry name" value="MinC_N"/>
</dbReference>
<dbReference type="InterPro" id="IPR013033">
    <property type="entry name" value="MinC"/>
</dbReference>
<proteinExistence type="inferred from homology"/>
<comment type="function">
    <text evidence="5 6">Cell division inhibitor that blocks the formation of polar Z ring septums. Rapidly oscillates between the poles of the cell to destabilize FtsZ filaments that have formed before they mature into polar Z rings. Prevents FtsZ polymerization.</text>
</comment>
<comment type="subunit">
    <text evidence="6">Interacts with MinD and FtsZ.</text>
</comment>
<dbReference type="Pfam" id="PF05209">
    <property type="entry name" value="MinC_N"/>
    <property type="match status" value="1"/>
</dbReference>
<comment type="similarity">
    <text evidence="1 6">Belongs to the MinC family.</text>
</comment>
<dbReference type="AlphaFoldDB" id="A0A139SUL0"/>
<sequence>MSQADTPPAFVLKGSMLAISILQLETGDLEQIDNALQEKVEQAKDFFQHIPLVLALDKLPEDSAIDLPAVQRLCQQHGLKIMALRTEQAAHIALAQSQQLCVLPPSGMREKFISLNEGNPQPVAEKIVEDAAPKLPTQFITSPVRSGMQIYAEDRDLVVLAPVSTGAELLADGNIHIWAPMRGRALAGVKGDASARIFCQQLAADLLCIAGIYKLGEDLRRDPRWGQSAQLILDGEQLKVSPL</sequence>
<dbReference type="EMBL" id="LSZO01000145">
    <property type="protein sequence ID" value="KXU38288.1"/>
    <property type="molecule type" value="Genomic_DNA"/>
</dbReference>
<dbReference type="InterPro" id="IPR036145">
    <property type="entry name" value="MinC_C_sf"/>
</dbReference>
<dbReference type="RefSeq" id="WP_068389937.1">
    <property type="nucleotide sequence ID" value="NZ_LSZO01000145.1"/>
</dbReference>
<dbReference type="PANTHER" id="PTHR34108">
    <property type="entry name" value="SEPTUM SITE-DETERMINING PROTEIN MINC"/>
    <property type="match status" value="1"/>
</dbReference>
<evidence type="ECO:0000259" key="8">
    <source>
        <dbReference type="Pfam" id="PF05209"/>
    </source>
</evidence>
<dbReference type="OrthoDB" id="9794530at2"/>
<feature type="domain" description="Septum formation inhibitor MinC C-terminal" evidence="7">
    <location>
        <begin position="139"/>
        <end position="240"/>
    </location>
</feature>
<dbReference type="GO" id="GO:1901891">
    <property type="term" value="P:regulation of cell septum assembly"/>
    <property type="evidence" value="ECO:0007669"/>
    <property type="project" value="InterPro"/>
</dbReference>
<dbReference type="GO" id="GO:0000917">
    <property type="term" value="P:division septum assembly"/>
    <property type="evidence" value="ECO:0007669"/>
    <property type="project" value="UniProtKB-KW"/>
</dbReference>
<dbReference type="GO" id="GO:0051302">
    <property type="term" value="P:regulation of cell division"/>
    <property type="evidence" value="ECO:0007669"/>
    <property type="project" value="InterPro"/>
</dbReference>
<evidence type="ECO:0000259" key="7">
    <source>
        <dbReference type="Pfam" id="PF03775"/>
    </source>
</evidence>
<evidence type="ECO:0000256" key="4">
    <source>
        <dbReference type="ARBA" id="ARBA00023306"/>
    </source>
</evidence>
<keyword evidence="3 6" id="KW-0717">Septation</keyword>
<dbReference type="InterPro" id="IPR005526">
    <property type="entry name" value="Septum_form_inhib_MinC_C"/>
</dbReference>
<evidence type="ECO:0000256" key="5">
    <source>
        <dbReference type="ARBA" id="ARBA00025606"/>
    </source>
</evidence>
<dbReference type="InterPro" id="IPR016098">
    <property type="entry name" value="CAP/MinC_C"/>
</dbReference>
<feature type="domain" description="Septum formation inhibitor MinC N-terminal" evidence="8">
    <location>
        <begin position="10"/>
        <end position="80"/>
    </location>
</feature>
<evidence type="ECO:0000313" key="9">
    <source>
        <dbReference type="EMBL" id="KXU38288.1"/>
    </source>
</evidence>
<dbReference type="Pfam" id="PF03775">
    <property type="entry name" value="MinC_C"/>
    <property type="match status" value="1"/>
</dbReference>
<evidence type="ECO:0000256" key="1">
    <source>
        <dbReference type="ARBA" id="ARBA00006291"/>
    </source>
</evidence>
<dbReference type="NCBIfam" id="TIGR01222">
    <property type="entry name" value="minC"/>
    <property type="match status" value="1"/>
</dbReference>
<evidence type="ECO:0000256" key="2">
    <source>
        <dbReference type="ARBA" id="ARBA00022618"/>
    </source>
</evidence>
<protein>
    <recommendedName>
        <fullName evidence="6">Probable septum site-determining protein MinC</fullName>
    </recommendedName>
</protein>
<keyword evidence="4 6" id="KW-0131">Cell cycle</keyword>
<accession>A0A139SUL0</accession>
<dbReference type="PANTHER" id="PTHR34108:SF1">
    <property type="entry name" value="SEPTUM SITE-DETERMINING PROTEIN MINC"/>
    <property type="match status" value="1"/>
</dbReference>
<dbReference type="Gene3D" id="2.160.20.70">
    <property type="match status" value="1"/>
</dbReference>
<dbReference type="HAMAP" id="MF_00267">
    <property type="entry name" value="MinC"/>
    <property type="match status" value="1"/>
</dbReference>
<gene>
    <name evidence="6 9" type="primary">minC</name>
    <name evidence="9" type="ORF">AXE65_02185</name>
</gene>
<dbReference type="SUPFAM" id="SSF63848">
    <property type="entry name" value="Cell-division inhibitor MinC, C-terminal domain"/>
    <property type="match status" value="1"/>
</dbReference>
<evidence type="ECO:0000313" key="10">
    <source>
        <dbReference type="Proteomes" id="UP000072660"/>
    </source>
</evidence>
<reference evidence="9 10" key="1">
    <citation type="submission" date="2016-02" db="EMBL/GenBank/DDBJ databases">
        <authorList>
            <person name="Wen L."/>
            <person name="He K."/>
            <person name="Yang H."/>
        </authorList>
    </citation>
    <scope>NUCLEOTIDE SEQUENCE [LARGE SCALE GENOMIC DNA]</scope>
    <source>
        <strain evidence="9 10">CV58</strain>
    </source>
</reference>
<dbReference type="GO" id="GO:0000902">
    <property type="term" value="P:cell morphogenesis"/>
    <property type="evidence" value="ECO:0007669"/>
    <property type="project" value="InterPro"/>
</dbReference>
<evidence type="ECO:0000256" key="3">
    <source>
        <dbReference type="ARBA" id="ARBA00023210"/>
    </source>
</evidence>
<comment type="caution">
    <text evidence="9">The sequence shown here is derived from an EMBL/GenBank/DDBJ whole genome shotgun (WGS) entry which is preliminary data.</text>
</comment>
<keyword evidence="10" id="KW-1185">Reference proteome</keyword>
<dbReference type="Gene3D" id="3.30.70.260">
    <property type="match status" value="1"/>
</dbReference>
<name>A0A139SUL0_9GAMM</name>
<organism evidence="9 10">
    <name type="scientific">Ventosimonas gracilis</name>
    <dbReference type="NCBI Taxonomy" id="1680762"/>
    <lineage>
        <taxon>Bacteria</taxon>
        <taxon>Pseudomonadati</taxon>
        <taxon>Pseudomonadota</taxon>
        <taxon>Gammaproteobacteria</taxon>
        <taxon>Pseudomonadales</taxon>
        <taxon>Ventosimonadaceae</taxon>
        <taxon>Ventosimonas</taxon>
    </lineage>
</organism>